<accession>A0A2T5C3L6</accession>
<comment type="caution">
    <text evidence="1">The sequence shown here is derived from an EMBL/GenBank/DDBJ whole genome shotgun (WGS) entry which is preliminary data.</text>
</comment>
<reference evidence="1 2" key="1">
    <citation type="submission" date="2018-04" db="EMBL/GenBank/DDBJ databases">
        <title>Genomic Encyclopedia of Archaeal and Bacterial Type Strains, Phase II (KMG-II): from individual species to whole genera.</title>
        <authorList>
            <person name="Goeker M."/>
        </authorList>
    </citation>
    <scope>NUCLEOTIDE SEQUENCE [LARGE SCALE GENOMIC DNA]</scope>
    <source>
        <strain evidence="1 2">DSM 28823</strain>
    </source>
</reference>
<protein>
    <submittedName>
        <fullName evidence="1">Uncharacterized protein</fullName>
    </submittedName>
</protein>
<name>A0A2T5C3L6_9BACT</name>
<organism evidence="1 2">
    <name type="scientific">Mangrovibacterium marinum</name>
    <dbReference type="NCBI Taxonomy" id="1639118"/>
    <lineage>
        <taxon>Bacteria</taxon>
        <taxon>Pseudomonadati</taxon>
        <taxon>Bacteroidota</taxon>
        <taxon>Bacteroidia</taxon>
        <taxon>Marinilabiliales</taxon>
        <taxon>Prolixibacteraceae</taxon>
        <taxon>Mangrovibacterium</taxon>
    </lineage>
</organism>
<gene>
    <name evidence="1" type="ORF">C8N47_105184</name>
</gene>
<dbReference type="AlphaFoldDB" id="A0A2T5C3L6"/>
<evidence type="ECO:0000313" key="2">
    <source>
        <dbReference type="Proteomes" id="UP000243525"/>
    </source>
</evidence>
<keyword evidence="2" id="KW-1185">Reference proteome</keyword>
<evidence type="ECO:0000313" key="1">
    <source>
        <dbReference type="EMBL" id="PTN09343.1"/>
    </source>
</evidence>
<sequence>MCINNLFKTLTALFKRPVLLKPIILGLMFIVFAGKASAQTNSLSASGVEQDRAQVRADEQLWLPGLALPFWDQGQLMSSYSSLSEEPLNLKVEVPSAVVVHHPQAYAALENDLWRNPFPAAYRLNSAAAYRISDKISLMGSNFSANSVFSLHPFETSPEKMTIQGINFQLEYKVSDKLRIGGGVQFYQQSREF</sequence>
<proteinExistence type="predicted"/>
<dbReference type="EMBL" id="QAAD01000005">
    <property type="protein sequence ID" value="PTN09343.1"/>
    <property type="molecule type" value="Genomic_DNA"/>
</dbReference>
<dbReference type="Proteomes" id="UP000243525">
    <property type="component" value="Unassembled WGS sequence"/>
</dbReference>